<dbReference type="RefSeq" id="WP_281463290.1">
    <property type="nucleotide sequence ID" value="NZ_JASBAN010000001.1"/>
</dbReference>
<gene>
    <name evidence="1" type="ORF">QJV33_10555</name>
</gene>
<accession>A0ABT6Q9X2</accession>
<dbReference type="Proteomes" id="UP001431775">
    <property type="component" value="Unassembled WGS sequence"/>
</dbReference>
<proteinExistence type="predicted"/>
<dbReference type="EMBL" id="JASBAN010000001">
    <property type="protein sequence ID" value="MDI2113710.1"/>
    <property type="molecule type" value="Genomic_DNA"/>
</dbReference>
<comment type="caution">
    <text evidence="1">The sequence shown here is derived from an EMBL/GenBank/DDBJ whole genome shotgun (WGS) entry which is preliminary data.</text>
</comment>
<protein>
    <submittedName>
        <fullName evidence="1">Uncharacterized protein</fullName>
    </submittedName>
</protein>
<reference evidence="1" key="1">
    <citation type="submission" date="2023-05" db="EMBL/GenBank/DDBJ databases">
        <title>Whole genome sequence of Commensalibacter sp.</title>
        <authorList>
            <person name="Charoenyingcharoen P."/>
            <person name="Yukphan P."/>
        </authorList>
    </citation>
    <scope>NUCLEOTIDE SEQUENCE</scope>
    <source>
        <strain evidence="1">TBRC 10068</strain>
    </source>
</reference>
<organism evidence="1 2">
    <name type="scientific">Commensalibacter nepenthis</name>
    <dbReference type="NCBI Taxonomy" id="3043872"/>
    <lineage>
        <taxon>Bacteria</taxon>
        <taxon>Pseudomonadati</taxon>
        <taxon>Pseudomonadota</taxon>
        <taxon>Alphaproteobacteria</taxon>
        <taxon>Acetobacterales</taxon>
        <taxon>Acetobacteraceae</taxon>
    </lineage>
</organism>
<name>A0ABT6Q9X2_9PROT</name>
<evidence type="ECO:0000313" key="1">
    <source>
        <dbReference type="EMBL" id="MDI2113710.1"/>
    </source>
</evidence>
<keyword evidence="2" id="KW-1185">Reference proteome</keyword>
<sequence>MEKIEKISGIIEKEGQRYTNFEDAKQLYLKESNKLDTTLEEKDFKDIMDFIYLGRRIEENEKLHEQYDDKYFFKINLFQTLPITLFT</sequence>
<evidence type="ECO:0000313" key="2">
    <source>
        <dbReference type="Proteomes" id="UP001431775"/>
    </source>
</evidence>